<name>A0A7X0WFD9_9LIST</name>
<proteinExistence type="predicted"/>
<organism evidence="1 2">
    <name type="scientific">Listeria booriae</name>
    <dbReference type="NCBI Taxonomy" id="1552123"/>
    <lineage>
        <taxon>Bacteria</taxon>
        <taxon>Bacillati</taxon>
        <taxon>Bacillota</taxon>
        <taxon>Bacilli</taxon>
        <taxon>Bacillales</taxon>
        <taxon>Listeriaceae</taxon>
        <taxon>Listeria</taxon>
    </lineage>
</organism>
<dbReference type="InterPro" id="IPR011045">
    <property type="entry name" value="N2O_reductase_N"/>
</dbReference>
<dbReference type="SUPFAM" id="SSF50974">
    <property type="entry name" value="Nitrous oxide reductase, N-terminal domain"/>
    <property type="match status" value="1"/>
</dbReference>
<dbReference type="EMBL" id="JAAROL010000005">
    <property type="protein sequence ID" value="MBC1332732.1"/>
    <property type="molecule type" value="Genomic_DNA"/>
</dbReference>
<dbReference type="RefSeq" id="WP_185374435.1">
    <property type="nucleotide sequence ID" value="NZ_JAARNB010000005.1"/>
</dbReference>
<sequence>MKKLTIIILGILFLGSVILLWIYKTDTSKEEINHPKKAIDVQKNNNFVKYNLKEEGSFFSIVNNKDVLYTLIGIGEMPAKDVFSIDKSSRLKNSIYTTKHGENGQIISLGGNEKYLVWLDQNIDYLCTMIVYDIAQKKILATIEGSEKKYFDSFLLNEDTVYWIESDVTKQQTETGTGEDKDTMIVGNYTGEIQSYHIGSGKQQTIDTIQTVNYPNDELTVSKGKLWYIDNRTFSENALIKNYDFDTNKIAAYDLKEQFLGHLKPIDNDRVAFFKYTIHAAPIGMYLYNTNSREITVINAQENDNRASYDRAGRIISSHISYDIDEEGKVKFSDTLQREFNDNFYFSSVGPISSLSITTSSKGTTDFNSIVEFNPDALKWTDKLLP</sequence>
<gene>
    <name evidence="1" type="ORF">HB759_12360</name>
</gene>
<reference evidence="1 2" key="1">
    <citation type="submission" date="2020-03" db="EMBL/GenBank/DDBJ databases">
        <title>Soil Listeria distribution.</title>
        <authorList>
            <person name="Liao J."/>
            <person name="Wiedmann M."/>
        </authorList>
    </citation>
    <scope>NUCLEOTIDE SEQUENCE [LARGE SCALE GENOMIC DNA]</scope>
    <source>
        <strain evidence="1 2">FSL L7-1833</strain>
    </source>
</reference>
<dbReference type="Proteomes" id="UP000532866">
    <property type="component" value="Unassembled WGS sequence"/>
</dbReference>
<evidence type="ECO:0000313" key="1">
    <source>
        <dbReference type="EMBL" id="MBC1332732.1"/>
    </source>
</evidence>
<dbReference type="AlphaFoldDB" id="A0A7X0WFD9"/>
<accession>A0A7X0WFD9</accession>
<comment type="caution">
    <text evidence="1">The sequence shown here is derived from an EMBL/GenBank/DDBJ whole genome shotgun (WGS) entry which is preliminary data.</text>
</comment>
<protein>
    <submittedName>
        <fullName evidence="1">Uncharacterized protein</fullName>
    </submittedName>
</protein>
<evidence type="ECO:0000313" key="2">
    <source>
        <dbReference type="Proteomes" id="UP000532866"/>
    </source>
</evidence>